<proteinExistence type="predicted"/>
<gene>
    <name evidence="2" type="ORF">GCM10023262_09630</name>
</gene>
<feature type="chain" id="PRO_5046455390" evidence="1">
    <location>
        <begin position="24"/>
        <end position="136"/>
    </location>
</feature>
<keyword evidence="1" id="KW-0732">Signal</keyword>
<accession>A0ABP8VHU2</accession>
<evidence type="ECO:0000256" key="1">
    <source>
        <dbReference type="SAM" id="SignalP"/>
    </source>
</evidence>
<dbReference type="Proteomes" id="UP001501699">
    <property type="component" value="Unassembled WGS sequence"/>
</dbReference>
<dbReference type="RefSeq" id="WP_345118987.1">
    <property type="nucleotide sequence ID" value="NZ_BAABJA010000005.1"/>
</dbReference>
<name>A0ABP8VHU2_9HYPH</name>
<comment type="caution">
    <text evidence="2">The sequence shown here is derived from an EMBL/GenBank/DDBJ whole genome shotgun (WGS) entry which is preliminary data.</text>
</comment>
<organism evidence="2 3">
    <name type="scientific">Bartonella pachyuromydis</name>
    <dbReference type="NCBI Taxonomy" id="931097"/>
    <lineage>
        <taxon>Bacteria</taxon>
        <taxon>Pseudomonadati</taxon>
        <taxon>Pseudomonadota</taxon>
        <taxon>Alphaproteobacteria</taxon>
        <taxon>Hyphomicrobiales</taxon>
        <taxon>Bartonellaceae</taxon>
        <taxon>Bartonella</taxon>
    </lineage>
</organism>
<protein>
    <submittedName>
        <fullName evidence="2">Uncharacterized protein</fullName>
    </submittedName>
</protein>
<evidence type="ECO:0000313" key="3">
    <source>
        <dbReference type="Proteomes" id="UP001501699"/>
    </source>
</evidence>
<keyword evidence="3" id="KW-1185">Reference proteome</keyword>
<reference evidence="3" key="1">
    <citation type="journal article" date="2019" name="Int. J. Syst. Evol. Microbiol.">
        <title>The Global Catalogue of Microorganisms (GCM) 10K type strain sequencing project: providing services to taxonomists for standard genome sequencing and annotation.</title>
        <authorList>
            <consortium name="The Broad Institute Genomics Platform"/>
            <consortium name="The Broad Institute Genome Sequencing Center for Infectious Disease"/>
            <person name="Wu L."/>
            <person name="Ma J."/>
        </authorList>
    </citation>
    <scope>NUCLEOTIDE SEQUENCE [LARGE SCALE GENOMIC DNA]</scope>
    <source>
        <strain evidence="3">JCM 17714</strain>
    </source>
</reference>
<evidence type="ECO:0000313" key="2">
    <source>
        <dbReference type="EMBL" id="GAA4663342.1"/>
    </source>
</evidence>
<sequence>MKKIITQGLFVANILVCSSVAFAGFGETKWNFAPSERVTIGAPDKTMHQGVEYACKAFKPKKASFYLSYSSPTDLKKLKIVADDEKKIKHDKEHKLFTLKAVKFLDISFPSSGHYTFKNITKRKIIGMDCDTGDYN</sequence>
<feature type="signal peptide" evidence="1">
    <location>
        <begin position="1"/>
        <end position="23"/>
    </location>
</feature>
<dbReference type="EMBL" id="BAABJA010000005">
    <property type="protein sequence ID" value="GAA4663342.1"/>
    <property type="molecule type" value="Genomic_DNA"/>
</dbReference>